<name>A0A147KH73_THECS</name>
<gene>
    <name evidence="2" type="ORF">AC529_11025</name>
</gene>
<dbReference type="InterPro" id="IPR045443">
    <property type="entry name" value="DUF6504"/>
</dbReference>
<dbReference type="STRING" id="665004.AC529_11025"/>
<accession>A0A147KH73</accession>
<dbReference type="RefSeq" id="WP_068757684.1">
    <property type="nucleotide sequence ID" value="NZ_KQ950184.1"/>
</dbReference>
<keyword evidence="2" id="KW-0808">Transferase</keyword>
<evidence type="ECO:0000259" key="1">
    <source>
        <dbReference type="Pfam" id="PF20114"/>
    </source>
</evidence>
<reference evidence="3" key="1">
    <citation type="journal article" date="2017" name="Acta Aliment.">
        <title>Plant polysaccharide degrading enzyme system of Thermpbifida cellulosilytica TB100 revealed by de novo genome project data.</title>
        <authorList>
            <person name="Toth A."/>
            <person name="Baka E."/>
            <person name="Luzics S."/>
            <person name="Bata-Vidacs I."/>
            <person name="Nagy I."/>
            <person name="Balint B."/>
            <person name="Herceg R."/>
            <person name="Olasz F."/>
            <person name="Wilk T."/>
            <person name="Nagy T."/>
            <person name="Kriszt B."/>
            <person name="Nagy I."/>
            <person name="Kukolya J."/>
        </authorList>
    </citation>
    <scope>NUCLEOTIDE SEQUENCE [LARGE SCALE GENOMIC DNA]</scope>
    <source>
        <strain evidence="3">TB100</strain>
    </source>
</reference>
<dbReference type="GO" id="GO:0016740">
    <property type="term" value="F:transferase activity"/>
    <property type="evidence" value="ECO:0007669"/>
    <property type="project" value="UniProtKB-KW"/>
</dbReference>
<sequence length="88" mass="10150">MTGRVYGVPVQVWERDGRPARFVWQGRVHTVRQILDHWVTVRSDFTGEGRRPERVFWRVRAGAGADFGLYELRHDSATGTWLLARVAA</sequence>
<protein>
    <submittedName>
        <fullName evidence="2">Nucleotidyltransferase</fullName>
    </submittedName>
</protein>
<dbReference type="PATRIC" id="fig|665004.4.peg.3231"/>
<dbReference type="EMBL" id="LGEM01000084">
    <property type="protein sequence ID" value="KUP96664.1"/>
    <property type="molecule type" value="Genomic_DNA"/>
</dbReference>
<proteinExistence type="predicted"/>
<dbReference type="Pfam" id="PF20114">
    <property type="entry name" value="DUF6504"/>
    <property type="match status" value="1"/>
</dbReference>
<dbReference type="OrthoDB" id="5243842at2"/>
<comment type="caution">
    <text evidence="2">The sequence shown here is derived from an EMBL/GenBank/DDBJ whole genome shotgun (WGS) entry which is preliminary data.</text>
</comment>
<evidence type="ECO:0000313" key="2">
    <source>
        <dbReference type="EMBL" id="KUP96664.1"/>
    </source>
</evidence>
<dbReference type="Proteomes" id="UP000074382">
    <property type="component" value="Unassembled WGS sequence"/>
</dbReference>
<dbReference type="AlphaFoldDB" id="A0A147KH73"/>
<keyword evidence="3" id="KW-1185">Reference proteome</keyword>
<organism evidence="2 3">
    <name type="scientific">Thermobifida cellulosilytica TB100</name>
    <dbReference type="NCBI Taxonomy" id="665004"/>
    <lineage>
        <taxon>Bacteria</taxon>
        <taxon>Bacillati</taxon>
        <taxon>Actinomycetota</taxon>
        <taxon>Actinomycetes</taxon>
        <taxon>Streptosporangiales</taxon>
        <taxon>Nocardiopsidaceae</taxon>
        <taxon>Thermobifida</taxon>
    </lineage>
</organism>
<evidence type="ECO:0000313" key="3">
    <source>
        <dbReference type="Proteomes" id="UP000074382"/>
    </source>
</evidence>
<feature type="domain" description="DUF6504" evidence="1">
    <location>
        <begin position="10"/>
        <end position="86"/>
    </location>
</feature>